<dbReference type="RefSeq" id="WP_380552379.1">
    <property type="nucleotide sequence ID" value="NZ_JBHEZY010000004.1"/>
</dbReference>
<dbReference type="EMBL" id="JBHEZY010000004">
    <property type="protein sequence ID" value="MFC1431585.1"/>
    <property type="molecule type" value="Genomic_DNA"/>
</dbReference>
<comment type="caution">
    <text evidence="1">The sequence shown here is derived from an EMBL/GenBank/DDBJ whole genome shotgun (WGS) entry which is preliminary data.</text>
</comment>
<gene>
    <name evidence="1" type="ORF">ACEZDB_13120</name>
</gene>
<sequence>MTFVYLLILAALFGWLGLLRYRRRSFLLRAVPKNFDPVRYGLAPSASLDPRKAGPTLLEDDADERDAVIEAAFKGDWKPAAVYAEGAGQDHDERWSRIQLLQQLADRTPQWLDAWLLAQPNNGDALSAHASLLVHQAWAARGSGYANQLSAQNKAAFKQMLPEAYKAAQRASLAAPEHPGPWVVMITAARGLNTEHDEFQKLWTQLVARAPHHYDGHWQALQYWCAKWHGSRELMLRFATAVVDSAPPGSPLAAIYLHALDELVERSNRVNGTELAHVTSWSADARATLLRAARSLDQVAEDDGRVQRLRHKLAFYLCNARHYDAALEQFRRLGPWCGAEPWTTHANIITTFERARATAALRATAKPA</sequence>
<evidence type="ECO:0000313" key="1">
    <source>
        <dbReference type="EMBL" id="MFC1431585.1"/>
    </source>
</evidence>
<evidence type="ECO:0008006" key="3">
    <source>
        <dbReference type="Google" id="ProtNLM"/>
    </source>
</evidence>
<dbReference type="Proteomes" id="UP001592530">
    <property type="component" value="Unassembled WGS sequence"/>
</dbReference>
<accession>A0ABV6WZV7</accession>
<name>A0ABV6WZV7_9ACTN</name>
<reference evidence="1 2" key="1">
    <citation type="submission" date="2024-09" db="EMBL/GenBank/DDBJ databases">
        <authorList>
            <person name="Lee S.D."/>
        </authorList>
    </citation>
    <scope>NUCLEOTIDE SEQUENCE [LARGE SCALE GENOMIC DNA]</scope>
    <source>
        <strain evidence="1 2">N1-3</strain>
    </source>
</reference>
<evidence type="ECO:0000313" key="2">
    <source>
        <dbReference type="Proteomes" id="UP001592530"/>
    </source>
</evidence>
<proteinExistence type="predicted"/>
<protein>
    <recommendedName>
        <fullName evidence="3">DUF4034 domain-containing protein</fullName>
    </recommendedName>
</protein>
<organism evidence="1 2">
    <name type="scientific">Streptacidiphilus alkalitolerans</name>
    <dbReference type="NCBI Taxonomy" id="3342712"/>
    <lineage>
        <taxon>Bacteria</taxon>
        <taxon>Bacillati</taxon>
        <taxon>Actinomycetota</taxon>
        <taxon>Actinomycetes</taxon>
        <taxon>Kitasatosporales</taxon>
        <taxon>Streptomycetaceae</taxon>
        <taxon>Streptacidiphilus</taxon>
    </lineage>
</organism>